<proteinExistence type="predicted"/>
<dbReference type="AlphaFoldDB" id="A0A8H5KPT5"/>
<dbReference type="Gene3D" id="3.30.559.10">
    <property type="entry name" value="Chloramphenicol acetyltransferase-like domain"/>
    <property type="match status" value="2"/>
</dbReference>
<organism evidence="1 2">
    <name type="scientific">Fusarium pseudocircinatum</name>
    <dbReference type="NCBI Taxonomy" id="56676"/>
    <lineage>
        <taxon>Eukaryota</taxon>
        <taxon>Fungi</taxon>
        <taxon>Dikarya</taxon>
        <taxon>Ascomycota</taxon>
        <taxon>Pezizomycotina</taxon>
        <taxon>Sordariomycetes</taxon>
        <taxon>Hypocreomycetidae</taxon>
        <taxon>Hypocreales</taxon>
        <taxon>Nectriaceae</taxon>
        <taxon>Fusarium</taxon>
        <taxon>Fusarium fujikuroi species complex</taxon>
    </lineage>
</organism>
<dbReference type="InterPro" id="IPR023213">
    <property type="entry name" value="CAT-like_dom_sf"/>
</dbReference>
<reference evidence="1 2" key="1">
    <citation type="submission" date="2020-05" db="EMBL/GenBank/DDBJ databases">
        <title>Identification and distribution of gene clusters putatively required for synthesis of sphingolipid metabolism inhibitors in phylogenetically diverse species of the filamentous fungus Fusarium.</title>
        <authorList>
            <person name="Kim H.-S."/>
            <person name="Busman M."/>
            <person name="Brown D.W."/>
            <person name="Divon H."/>
            <person name="Uhlig S."/>
            <person name="Proctor R.H."/>
        </authorList>
    </citation>
    <scope>NUCLEOTIDE SEQUENCE [LARGE SCALE GENOMIC DNA]</scope>
    <source>
        <strain evidence="1 2">NRRL 36939</strain>
    </source>
</reference>
<dbReference type="Proteomes" id="UP000546213">
    <property type="component" value="Unassembled WGS sequence"/>
</dbReference>
<dbReference type="OrthoDB" id="21502at2759"/>
<accession>A0A8H5KPT5</accession>
<evidence type="ECO:0000313" key="2">
    <source>
        <dbReference type="Proteomes" id="UP000546213"/>
    </source>
</evidence>
<evidence type="ECO:0000313" key="1">
    <source>
        <dbReference type="EMBL" id="KAF5577039.1"/>
    </source>
</evidence>
<comment type="caution">
    <text evidence="1">The sequence shown here is derived from an EMBL/GenBank/DDBJ whole genome shotgun (WGS) entry which is preliminary data.</text>
</comment>
<keyword evidence="2" id="KW-1185">Reference proteome</keyword>
<name>A0A8H5KPT5_9HYPO</name>
<protein>
    <submittedName>
        <fullName evidence="1">Lysr family regulatory</fullName>
    </submittedName>
</protein>
<gene>
    <name evidence="1" type="ORF">FPCIR_12279</name>
</gene>
<dbReference type="EMBL" id="JAAOAS010000398">
    <property type="protein sequence ID" value="KAF5577039.1"/>
    <property type="molecule type" value="Genomic_DNA"/>
</dbReference>
<sequence>MPSGNPIAPNLGQMSTSDIIFPLHEFDDSPINRYMQHWTLRFDAALETKKLCVALTHLLNLGDWRKLGGRLQFNKLGKLEIHAPRAYSNERPAFQFSEEAFLVKTADHPVAKNLPRARGKPELFPGITSQFNSLTLGPEWALDFTEHTRRREPIIGVHIALFHDATLISIRWAHVVCDFMGIKALVLAWSMDLDGRYDDIPPFMGAYDDPLRNVGTVPPKEPYALADMQLNPEAFKKTYETYLEHVARYPTSVRRMLVLPDSALQTIKMDFTSDHTSDKLEVIPKGALFNGQFVSDADILAAWAARLCCGILPSVDRPVHVMGMYEARHCLPEKFPQRKDKPDSSPVFIANATFSTSTNTTLRALRQQPLARTALSVRESVATLTRAPQVHAQLHLLRESYAKDKENPPVFAAQDAFILVVSNFSKMSFFDSIDFSPAVIAPAAVCHGKSPGKLAWHQWTSLEHNTHIRNMFQVGGKDGQGNTWMMAILPPETWAVVEEHLADLSGSRPNPPSKL</sequence>